<dbReference type="SMART" id="SM00857">
    <property type="entry name" value="Resolvase"/>
    <property type="match status" value="1"/>
</dbReference>
<evidence type="ECO:0000313" key="2">
    <source>
        <dbReference type="EMBL" id="MXP41883.1"/>
    </source>
</evidence>
<dbReference type="InterPro" id="IPR006119">
    <property type="entry name" value="Resolv_N"/>
</dbReference>
<reference evidence="2 3" key="1">
    <citation type="submission" date="2019-12" db="EMBL/GenBank/DDBJ databases">
        <title>Genomic-based taxomic classification of the family Erythrobacteraceae.</title>
        <authorList>
            <person name="Xu L."/>
        </authorList>
    </citation>
    <scope>NUCLEOTIDE SEQUENCE [LARGE SCALE GENOMIC DNA]</scope>
    <source>
        <strain evidence="2 3">MCCC 1K02066</strain>
    </source>
</reference>
<name>A0A6I4UWG7_9SPHN</name>
<keyword evidence="3" id="KW-1185">Reference proteome</keyword>
<dbReference type="EMBL" id="WTYK01000004">
    <property type="protein sequence ID" value="MXP41883.1"/>
    <property type="molecule type" value="Genomic_DNA"/>
</dbReference>
<dbReference type="Gene3D" id="3.40.50.1390">
    <property type="entry name" value="Resolvase, N-terminal catalytic domain"/>
    <property type="match status" value="1"/>
</dbReference>
<dbReference type="GO" id="GO:0000150">
    <property type="term" value="F:DNA strand exchange activity"/>
    <property type="evidence" value="ECO:0007669"/>
    <property type="project" value="InterPro"/>
</dbReference>
<dbReference type="AlphaFoldDB" id="A0A6I4UWG7"/>
<proteinExistence type="predicted"/>
<gene>
    <name evidence="2" type="ORF">GRI75_09540</name>
</gene>
<dbReference type="Proteomes" id="UP000469159">
    <property type="component" value="Unassembled WGS sequence"/>
</dbReference>
<dbReference type="GO" id="GO:0003677">
    <property type="term" value="F:DNA binding"/>
    <property type="evidence" value="ECO:0007669"/>
    <property type="project" value="InterPro"/>
</dbReference>
<dbReference type="InterPro" id="IPR036162">
    <property type="entry name" value="Resolvase-like_N_sf"/>
</dbReference>
<accession>A0A6I4UWG7</accession>
<dbReference type="RefSeq" id="WP_160746716.1">
    <property type="nucleotide sequence ID" value="NZ_WTYK01000004.1"/>
</dbReference>
<comment type="caution">
    <text evidence="2">The sequence shown here is derived from an EMBL/GenBank/DDBJ whole genome shotgun (WGS) entry which is preliminary data.</text>
</comment>
<evidence type="ECO:0000259" key="1">
    <source>
        <dbReference type="SMART" id="SM00857"/>
    </source>
</evidence>
<dbReference type="Pfam" id="PF00239">
    <property type="entry name" value="Resolvase"/>
    <property type="match status" value="1"/>
</dbReference>
<organism evidence="2 3">
    <name type="scientific">Croceibacterium soli</name>
    <dbReference type="NCBI Taxonomy" id="1739690"/>
    <lineage>
        <taxon>Bacteria</taxon>
        <taxon>Pseudomonadati</taxon>
        <taxon>Pseudomonadota</taxon>
        <taxon>Alphaproteobacteria</taxon>
        <taxon>Sphingomonadales</taxon>
        <taxon>Erythrobacteraceae</taxon>
        <taxon>Croceibacterium</taxon>
    </lineage>
</organism>
<dbReference type="SUPFAM" id="SSF53041">
    <property type="entry name" value="Resolvase-like"/>
    <property type="match status" value="1"/>
</dbReference>
<sequence length="126" mass="14536">MHELRYYQTACGYVRSSTSDAIPDTPLIQQSFRIGDYCLNSHHILTRTVIEAERCGKQRKLKRLLHHATSDKRPFDIFVVDAASRLTRDLVKFERIRGRLAEARVTLVVLDPMNIADTAPTWVLLR</sequence>
<protein>
    <recommendedName>
        <fullName evidence="1">Resolvase/invertase-type recombinase catalytic domain-containing protein</fullName>
    </recommendedName>
</protein>
<feature type="domain" description="Resolvase/invertase-type recombinase catalytic" evidence="1">
    <location>
        <begin position="10"/>
        <end position="122"/>
    </location>
</feature>
<evidence type="ECO:0000313" key="3">
    <source>
        <dbReference type="Proteomes" id="UP000469159"/>
    </source>
</evidence>